<dbReference type="GeneID" id="35805078"/>
<organism evidence="5 6">
    <name type="scientific">Acetivibrio thermocellus (strain ATCC 27405 / DSM 1237 / JCM 9322 / NBRC 103400 / NCIMB 10682 / NRRL B-4536 / VPI 7372)</name>
    <name type="common">Clostridium thermocellum</name>
    <dbReference type="NCBI Taxonomy" id="203119"/>
    <lineage>
        <taxon>Bacteria</taxon>
        <taxon>Bacillati</taxon>
        <taxon>Bacillota</taxon>
        <taxon>Clostridia</taxon>
        <taxon>Eubacteriales</taxon>
        <taxon>Oscillospiraceae</taxon>
        <taxon>Acetivibrio</taxon>
    </lineage>
</organism>
<dbReference type="RefSeq" id="WP_011837734.1">
    <property type="nucleotide sequence ID" value="NC_009012.1"/>
</dbReference>
<accession>A3DBB7</accession>
<evidence type="ECO:0000313" key="5">
    <source>
        <dbReference type="EMBL" id="ABN51246.1"/>
    </source>
</evidence>
<dbReference type="Gene3D" id="1.10.287.1060">
    <property type="entry name" value="ESAT-6-like"/>
    <property type="match status" value="1"/>
</dbReference>
<feature type="domain" description="Teneurin-like YD-shell" evidence="4">
    <location>
        <begin position="1289"/>
        <end position="1395"/>
    </location>
</feature>
<dbReference type="Pfam" id="PF20148">
    <property type="entry name" value="DUF6531"/>
    <property type="match status" value="1"/>
</dbReference>
<keyword evidence="1" id="KW-0677">Repeat</keyword>
<dbReference type="SUPFAM" id="SSF50998">
    <property type="entry name" value="Quinoprotein alcohol dehydrogenase-like"/>
    <property type="match status" value="1"/>
</dbReference>
<dbReference type="PANTHER" id="PTHR32305:SF15">
    <property type="entry name" value="PROTEIN RHSA-RELATED"/>
    <property type="match status" value="1"/>
</dbReference>
<dbReference type="InterPro" id="IPR031325">
    <property type="entry name" value="RHS_repeat"/>
</dbReference>
<dbReference type="KEGG" id="cth:Cthe_0004"/>
<evidence type="ECO:0000256" key="2">
    <source>
        <dbReference type="SAM" id="Coils"/>
    </source>
</evidence>
<sequence>MQIKITPEEMTRIASNIKEVSKKFEDITREVKNIVNYIDWELRSKEGIEQKLLIADTAAKNIAQDLDRMSRDLISARDKMMEAEDKAAIAARKKRNINFENLIHDALEVLFRPPVGAIFRLFNYLPWDRLVGSGTANCPNTFAGDPVNVVSGNFYLTRRDITIPSRGMALEITRYYNSMDNTPGMFGKGWKTDYETCLKKKEDSEDIIVMYPGGSIRIFEHTGSGTFKSPKGVYDTLFKTEDEMYILKVQKGITYKYDQAGSLVSISDSNNNEIRFKYNREGLLSAIMSPRGKLLMFSYESDRVGSVTDHTGRKLRYKYDEKGNLIQVIYPDGGKITYAYDNIGLISITDQNGNTYVQNTYDEKGRVVKQLDHENNELIIEYDEENRENTFKWTKSGITRVYKYNEKMLLTEIRYDDGSVQKYTYDENFNRNSETDRNGNTTYRKYDDKGNLIEVISPEPFCYKTKYSYDEEGRLIKVVSPGGGEVSFEYDERGNLLKRIVKTGSRSYSEWAYTYDQYGRMTTSKDAENNTKTFEYGEEDVNKPTLIKDAVGNIFKYEFDKVGRVVATTTHYGTVRLKYDECDRITHITDTEGNTTRICYDKAGNMTKVIAPKQYGEKGENGSGYAFEYNAMDKLIRTIDPLGNVFAVKYDENGNKIKEINPNYYSSEKDDGIGIEYKYDTNHRRISTIFPDGSMSRIKYDAEGNIIKTISWKDYNKDLDDGPGMEYTYDEMNRLTQIIDPKGNVIKKYIYDEDGRIVKEIDAKGYSSADNDEERWGTIYKYNLAGWLVEKRTPLQQKNGEIYYNIIEYVYDRNGRVVQEKRSPEYVTRTGYPKKWNIINYKYDPNGNLIEVTDSLGAVITYEYDCFGKRTLERMKINDRKQRVTRYEYNGVGKLTRVIRELDGEDLSGYSEDKVLAETIYNYDPNGNLIEVISPEGYLTVFKYDDANRRIKSILYQPQNGVKLSGSAYCALLNTKSRSISYEYDRAGNLVREILPNGGVIINEYDEMNRRIRVTDPDGNTRRIFYDNSGNVVKYVNPENYDPEKDDGTGTTYLYDSMNRLIEIVNAAGIVVERNIYNTAGEIIKRIDSVGYSSADNDNDRHGVEFSYDLAGRLEEITTPEAKIHGRKSQKYTYDAEGNITGVVDGNGNSTRYSLDLWGKIINITEPDGTNIKYDYDYAGNLVSTTDGNGNTTRYTYNSFNLLSEIIDPDGRKITFKYDRQGRMVQRIGKDGRSTYYNYNADNNITGRWEEEGQMEKYEYNVDGSLAASISGTTIHTYAYTLAGRLKSKTTNGQKVLEYDYNKNGLVSKVTDISGTPVEYTYDVLGRLTTVTNGGKVSARYEYNIDNTIAQVLYGSGVCARYEYDMDKKIKELLNIDPTGKEMFVYRYAYDGNGNPILKEENEKVTAYSYDTLNRLKEVVYPRNIRERFEYDANGNRIKRECGDILEQYEYDSCNRLVQRIKNGLLTEYEYDARGNLIKEKEGELTKLYSYDGFDRLIRVQNPDGTYMENIYDAENLRTVSIENGRYNRYVYNGRNIACEVDEDWSLKDRIVFGHTILQREDSDKNEYYYIHNAHGDITALTDGKGEVINSYSYDAFGNILDSVEKIENRFKYSGEVLDPVTGQYYLRARYYNPSIGRFMQEDTFRGDGLNLYTYVANNPLKYVDPTGHCKESVDFSDVYDNILSENPNDILKDMVLRKIMGPDWTPNYLRNSNEIEDYKFKAVIYLNRSDGAFLQGHSAIMLVTDDNQGLFYSFVGDASKTLQLIAGFNSPGKILKPFDKRKKQYVTVDVISFLEKGRIENVEKFKGNDTFTDQYDRYIYIPITNEQGQAMYRKAEMLYKQPPEYNLYANNCNHVAQQILEAGGLNFAPTKGNALDERINLYTSFNPLVHLPPRAMLNYIFDRVDKTIPNAAYNYGAFIANKQGWIAGNTDDSAFFWNPFK</sequence>
<feature type="domain" description="Teneurin-like YD-shell" evidence="4">
    <location>
        <begin position="807"/>
        <end position="951"/>
    </location>
</feature>
<dbReference type="SUPFAM" id="SSF140453">
    <property type="entry name" value="EsxAB dimer-like"/>
    <property type="match status" value="1"/>
</dbReference>
<dbReference type="EMBL" id="CP000568">
    <property type="protein sequence ID" value="ABN51246.1"/>
    <property type="molecule type" value="Genomic_DNA"/>
</dbReference>
<keyword evidence="2" id="KW-0175">Coiled coil</keyword>
<dbReference type="InterPro" id="IPR011047">
    <property type="entry name" value="Quinoprotein_ADH-like_sf"/>
</dbReference>
<dbReference type="SUPFAM" id="SSF69304">
    <property type="entry name" value="Tricorn protease N-terminal domain"/>
    <property type="match status" value="1"/>
</dbReference>
<feature type="domain" description="Teneurin-like YD-shell" evidence="4">
    <location>
        <begin position="396"/>
        <end position="540"/>
    </location>
</feature>
<protein>
    <submittedName>
        <fullName evidence="5">YD repeat-containing protein</fullName>
    </submittedName>
</protein>
<feature type="domain" description="Teneurin-like YD-shell" evidence="4">
    <location>
        <begin position="1401"/>
        <end position="1660"/>
    </location>
</feature>
<dbReference type="InterPro" id="IPR056823">
    <property type="entry name" value="TEN-like_YD-shell"/>
</dbReference>
<dbReference type="InterPro" id="IPR022385">
    <property type="entry name" value="Rhs_assc_core"/>
</dbReference>
<keyword evidence="6" id="KW-1185">Reference proteome</keyword>
<evidence type="ECO:0000259" key="4">
    <source>
        <dbReference type="Pfam" id="PF25023"/>
    </source>
</evidence>
<proteinExistence type="predicted"/>
<gene>
    <name evidence="5" type="ordered locus">Cthe_0004</name>
</gene>
<dbReference type="SMR" id="A3DBB7"/>
<feature type="domain" description="DUF6531" evidence="3">
    <location>
        <begin position="144"/>
        <end position="217"/>
    </location>
</feature>
<feature type="coiled-coil region" evidence="2">
    <location>
        <begin position="66"/>
        <end position="93"/>
    </location>
</feature>
<dbReference type="InterPro" id="IPR050708">
    <property type="entry name" value="T6SS_VgrG/RHS"/>
</dbReference>
<name>A3DBB7_ACET2</name>
<dbReference type="InterPro" id="IPR045351">
    <property type="entry name" value="DUF6531"/>
</dbReference>
<dbReference type="PANTHER" id="PTHR32305">
    <property type="match status" value="1"/>
</dbReference>
<dbReference type="Pfam" id="PF05593">
    <property type="entry name" value="RHS_repeat"/>
    <property type="match status" value="2"/>
</dbReference>
<evidence type="ECO:0000259" key="3">
    <source>
        <dbReference type="Pfam" id="PF20148"/>
    </source>
</evidence>
<dbReference type="InterPro" id="IPR006530">
    <property type="entry name" value="YD"/>
</dbReference>
<dbReference type="SUPFAM" id="SSF101898">
    <property type="entry name" value="NHL repeat"/>
    <property type="match status" value="1"/>
</dbReference>
<reference evidence="6" key="1">
    <citation type="submission" date="2007-02" db="EMBL/GenBank/DDBJ databases">
        <title>Complete sequence of Clostridium thermocellum ATCC 27405.</title>
        <authorList>
            <consortium name="US DOE Joint Genome Institute"/>
            <person name="Copeland A."/>
            <person name="Lucas S."/>
            <person name="Lapidus A."/>
            <person name="Barry K."/>
            <person name="Detter J.C."/>
            <person name="Glavina del Rio T."/>
            <person name="Hammon N."/>
            <person name="Israni S."/>
            <person name="Dalin E."/>
            <person name="Tice H."/>
            <person name="Pitluck S."/>
            <person name="Chertkov O."/>
            <person name="Brettin T."/>
            <person name="Bruce D."/>
            <person name="Han C."/>
            <person name="Tapia R."/>
            <person name="Gilna P."/>
            <person name="Schmutz J."/>
            <person name="Larimer F."/>
            <person name="Land M."/>
            <person name="Hauser L."/>
            <person name="Kyrpides N."/>
            <person name="Mikhailova N."/>
            <person name="Wu J.H.D."/>
            <person name="Newcomb M."/>
            <person name="Richardson P."/>
        </authorList>
    </citation>
    <scope>NUCLEOTIDE SEQUENCE [LARGE SCALE GENOMIC DNA]</scope>
    <source>
        <strain evidence="6">ATCC 27405 / DSM 1237 / JCM 9322 / NBRC 103400 / NCIMB 10682 / NRRL B-4536 / VPI 7372</strain>
    </source>
</reference>
<dbReference type="Proteomes" id="UP000002145">
    <property type="component" value="Chromosome"/>
</dbReference>
<dbReference type="STRING" id="203119.Cthe_0004"/>
<evidence type="ECO:0000256" key="1">
    <source>
        <dbReference type="ARBA" id="ARBA00022737"/>
    </source>
</evidence>
<evidence type="ECO:0000313" key="6">
    <source>
        <dbReference type="Proteomes" id="UP000002145"/>
    </source>
</evidence>
<dbReference type="InterPro" id="IPR036689">
    <property type="entry name" value="ESAT-6-like_sf"/>
</dbReference>
<feature type="domain" description="Teneurin-like YD-shell" evidence="4">
    <location>
        <begin position="253"/>
        <end position="387"/>
    </location>
</feature>
<reference evidence="5 6" key="2">
    <citation type="journal article" date="2013" name="Biotechnol. Biofuels">
        <title>Global transcriptome analysis of Clostridium thermocellum ATCC 27405 during growth on dilute acid pretreated Populus and switchgrass.</title>
        <authorList>
            <person name="Wilson C.M."/>
            <person name="Rodriguez M.Jr."/>
            <person name="Johnson C.M."/>
            <person name="Martin S.L."/>
            <person name="Chu T.M."/>
            <person name="Wolfinger R.D."/>
            <person name="Hauser L.J."/>
            <person name="Land M.L."/>
            <person name="Klingeman D.M."/>
            <person name="Syed M.H."/>
            <person name="Ragauskas A.J."/>
            <person name="Tschaplinski T.J."/>
            <person name="Mielenz J.R."/>
            <person name="Brown S.D."/>
        </authorList>
    </citation>
    <scope>NUCLEOTIDE SEQUENCE [LARGE SCALE GENOMIC DNA]</scope>
    <source>
        <strain evidence="6">ATCC 27405 / DSM 1237 / JCM 9322 / NBRC 103400 / NCIMB 10682 / NRRL B-4536 / VPI 7372</strain>
    </source>
</reference>
<dbReference type="Pfam" id="PF25023">
    <property type="entry name" value="TEN_YD-shell"/>
    <property type="match status" value="6"/>
</dbReference>
<dbReference type="Gene3D" id="2.180.10.10">
    <property type="entry name" value="RHS repeat-associated core"/>
    <property type="match status" value="6"/>
</dbReference>
<dbReference type="eggNOG" id="COG3209">
    <property type="taxonomic scope" value="Bacteria"/>
</dbReference>
<feature type="domain" description="Teneurin-like YD-shell" evidence="4">
    <location>
        <begin position="554"/>
        <end position="712"/>
    </location>
</feature>
<dbReference type="NCBIfam" id="TIGR03696">
    <property type="entry name" value="Rhs_assc_core"/>
    <property type="match status" value="1"/>
</dbReference>
<dbReference type="NCBIfam" id="TIGR01643">
    <property type="entry name" value="YD_repeat_2x"/>
    <property type="match status" value="9"/>
</dbReference>
<dbReference type="HOGENOM" id="CLU_000931_0_0_9"/>